<dbReference type="WBParaSite" id="RSKR_0000832900.1">
    <property type="protein sequence ID" value="RSKR_0000832900.1"/>
    <property type="gene ID" value="RSKR_0000832900"/>
</dbReference>
<name>A0AC35U6U4_9BILA</name>
<dbReference type="Proteomes" id="UP000095286">
    <property type="component" value="Unplaced"/>
</dbReference>
<organism evidence="1 2">
    <name type="scientific">Rhabditophanes sp. KR3021</name>
    <dbReference type="NCBI Taxonomy" id="114890"/>
    <lineage>
        <taxon>Eukaryota</taxon>
        <taxon>Metazoa</taxon>
        <taxon>Ecdysozoa</taxon>
        <taxon>Nematoda</taxon>
        <taxon>Chromadorea</taxon>
        <taxon>Rhabditida</taxon>
        <taxon>Tylenchina</taxon>
        <taxon>Panagrolaimomorpha</taxon>
        <taxon>Strongyloidoidea</taxon>
        <taxon>Alloionematidae</taxon>
        <taxon>Rhabditophanes</taxon>
    </lineage>
</organism>
<reference evidence="2" key="1">
    <citation type="submission" date="2016-11" db="UniProtKB">
        <authorList>
            <consortium name="WormBaseParasite"/>
        </authorList>
    </citation>
    <scope>IDENTIFICATION</scope>
    <source>
        <strain evidence="2">KR3021</strain>
    </source>
</reference>
<evidence type="ECO:0000313" key="2">
    <source>
        <dbReference type="WBParaSite" id="RSKR_0000832900.1"/>
    </source>
</evidence>
<evidence type="ECO:0000313" key="1">
    <source>
        <dbReference type="Proteomes" id="UP000095286"/>
    </source>
</evidence>
<sequence length="409" mass="45494">MFGCQDPASFIIRNVKEETLVTSVPGLIGNHWSQSMLDTAVIESSQLTRVHFEKQPPGNLRKSNFFHFVIALYDPHGQPVEIERTKFDGFVEKDKELDGEHSRNGIHYKVNLLYPNGVRTEQDLYVRLVDSASGQAIIYEGQDKNPEMCRVLLTHEVMCSRCCEKKSCGNRNETPSDPVVIDRFFLKFFLKCNQNCLKNAGNPRDMRRFKVTIGTTPRVDQHVLGMSEDMFVHNNSKHGRRTKRSESNDGPGQVDVTLSFKGKAFMRGSSGKFTYSALCEPAIDYGFQRLQKLLPRYPGDPDRMPKDLILKRAAELAEAIYNRAPADPLTQYASVYGAAHFDASAYNSAAAVSGATGHPLTSAVYQGGYHTSAANNANVASHFLNSGAFNGFHAVNPFTASLQNSTRLV</sequence>
<proteinExistence type="predicted"/>
<accession>A0AC35U6U4</accession>
<protein>
    <submittedName>
        <fullName evidence="2">Transcription factor collier</fullName>
    </submittedName>
</protein>